<dbReference type="PANTHER" id="PTHR24153">
    <property type="entry name" value="ESPIN"/>
    <property type="match status" value="1"/>
</dbReference>
<reference evidence="4" key="1">
    <citation type="submission" date="2021-01" db="EMBL/GenBank/DDBJ databases">
        <authorList>
            <person name="Corre E."/>
            <person name="Pelletier E."/>
            <person name="Niang G."/>
            <person name="Scheremetjew M."/>
            <person name="Finn R."/>
            <person name="Kale V."/>
            <person name="Holt S."/>
            <person name="Cochrane G."/>
            <person name="Meng A."/>
            <person name="Brown T."/>
            <person name="Cohen L."/>
        </authorList>
    </citation>
    <scope>NUCLEOTIDE SEQUENCE</scope>
    <source>
        <strain evidence="4">CCMP 410</strain>
    </source>
</reference>
<feature type="coiled-coil region" evidence="3">
    <location>
        <begin position="231"/>
        <end position="293"/>
    </location>
</feature>
<organism evidence="4">
    <name type="scientific">Grammatophora oceanica</name>
    <dbReference type="NCBI Taxonomy" id="210454"/>
    <lineage>
        <taxon>Eukaryota</taxon>
        <taxon>Sar</taxon>
        <taxon>Stramenopiles</taxon>
        <taxon>Ochrophyta</taxon>
        <taxon>Bacillariophyta</taxon>
        <taxon>Fragilariophyceae</taxon>
        <taxon>Fragilariophycidae</taxon>
        <taxon>Rhabdonematales</taxon>
        <taxon>Grammatophoraceae</taxon>
        <taxon>Grammatophora</taxon>
    </lineage>
</organism>
<sequence length="335" mass="37422">MAATMTTTETTAKTETIMVSNDDKVKSQLLDLIQSKKWDSLTEIVKLDKSVASTILSAGATVDAGQGSLALHEVCKAQPTLKLVAALIDACPDAVRAKGCWGYLPLHYACTSAANKDIVKALLHAYPGAARTYDDHQSMLPLHLACKWGANPEVITVIMTTYPEAIFMKDASNKIPMDYAEKLHTSSKQAVVSALELGPLFVTASKNAQHRLAVEHRSVIKGMEEAHTTIVQQWTERFEKERQENEQATSELEETRVKLQNVKGVNEALEKQLKDSRERIRNYEARLQELTFLVGAVSVNMTGWDVEDTVRSHKQELLMKESYTEEKKDIDERQY</sequence>
<dbReference type="PANTHER" id="PTHR24153:SF8">
    <property type="entry name" value="FORKED, ISOFORM F"/>
    <property type="match status" value="1"/>
</dbReference>
<keyword evidence="3" id="KW-0175">Coiled coil</keyword>
<dbReference type="InterPro" id="IPR002110">
    <property type="entry name" value="Ankyrin_rpt"/>
</dbReference>
<keyword evidence="1" id="KW-0677">Repeat</keyword>
<dbReference type="GO" id="GO:0051017">
    <property type="term" value="P:actin filament bundle assembly"/>
    <property type="evidence" value="ECO:0007669"/>
    <property type="project" value="TreeGrafter"/>
</dbReference>
<dbReference type="Gene3D" id="1.25.40.20">
    <property type="entry name" value="Ankyrin repeat-containing domain"/>
    <property type="match status" value="1"/>
</dbReference>
<dbReference type="InterPro" id="IPR036770">
    <property type="entry name" value="Ankyrin_rpt-contain_sf"/>
</dbReference>
<name>A0A7S1Y276_9STRA</name>
<gene>
    <name evidence="4" type="ORF">GOCE00092_LOCUS1913</name>
</gene>
<keyword evidence="2" id="KW-0040">ANK repeat</keyword>
<evidence type="ECO:0000256" key="2">
    <source>
        <dbReference type="ARBA" id="ARBA00023043"/>
    </source>
</evidence>
<dbReference type="GO" id="GO:0051015">
    <property type="term" value="F:actin filament binding"/>
    <property type="evidence" value="ECO:0007669"/>
    <property type="project" value="TreeGrafter"/>
</dbReference>
<dbReference type="AlphaFoldDB" id="A0A7S1Y276"/>
<evidence type="ECO:0000256" key="1">
    <source>
        <dbReference type="ARBA" id="ARBA00022737"/>
    </source>
</evidence>
<accession>A0A7S1Y276</accession>
<dbReference type="SMART" id="SM00248">
    <property type="entry name" value="ANK"/>
    <property type="match status" value="3"/>
</dbReference>
<dbReference type="GO" id="GO:0005737">
    <property type="term" value="C:cytoplasm"/>
    <property type="evidence" value="ECO:0007669"/>
    <property type="project" value="TreeGrafter"/>
</dbReference>
<dbReference type="InterPro" id="IPR052420">
    <property type="entry name" value="Espin/Espin-like"/>
</dbReference>
<dbReference type="Pfam" id="PF12796">
    <property type="entry name" value="Ank_2"/>
    <property type="match status" value="1"/>
</dbReference>
<evidence type="ECO:0000313" key="4">
    <source>
        <dbReference type="EMBL" id="CAD9273006.1"/>
    </source>
</evidence>
<dbReference type="EMBL" id="HBGK01003564">
    <property type="protein sequence ID" value="CAD9273006.1"/>
    <property type="molecule type" value="Transcribed_RNA"/>
</dbReference>
<dbReference type="SUPFAM" id="SSF48403">
    <property type="entry name" value="Ankyrin repeat"/>
    <property type="match status" value="1"/>
</dbReference>
<evidence type="ECO:0000256" key="3">
    <source>
        <dbReference type="SAM" id="Coils"/>
    </source>
</evidence>
<protein>
    <submittedName>
        <fullName evidence="4">Uncharacterized protein</fullName>
    </submittedName>
</protein>
<proteinExistence type="predicted"/>